<keyword evidence="8 11" id="KW-0030">Aminoacyl-tRNA synthetase</keyword>
<comment type="cofactor">
    <cofactor evidence="11">
        <name>Zn(2+)</name>
        <dbReference type="ChEBI" id="CHEBI:29105"/>
    </cofactor>
    <text evidence="11">Binds 1 zinc ion per subunit.</text>
</comment>
<dbReference type="InterPro" id="IPR045864">
    <property type="entry name" value="aa-tRNA-synth_II/BPL/LPL"/>
</dbReference>
<dbReference type="GO" id="GO:0006419">
    <property type="term" value="P:alanyl-tRNA aminoacylation"/>
    <property type="evidence" value="ECO:0007669"/>
    <property type="project" value="UniProtKB-UniRule"/>
</dbReference>
<dbReference type="Gene3D" id="3.10.310.40">
    <property type="match status" value="1"/>
</dbReference>
<dbReference type="EMBL" id="JACJIA010000015">
    <property type="protein sequence ID" value="MBA8956386.1"/>
    <property type="molecule type" value="Genomic_DNA"/>
</dbReference>
<feature type="domain" description="Alanyl-transfer RNA synthetases family profile" evidence="12">
    <location>
        <begin position="1"/>
        <end position="714"/>
    </location>
</feature>
<comment type="subcellular location">
    <subcellularLocation>
        <location evidence="11">Cytoplasm</location>
    </subcellularLocation>
</comment>
<organism evidence="13 14">
    <name type="scientific">Actinomadura namibiensis</name>
    <dbReference type="NCBI Taxonomy" id="182080"/>
    <lineage>
        <taxon>Bacteria</taxon>
        <taxon>Bacillati</taxon>
        <taxon>Actinomycetota</taxon>
        <taxon>Actinomycetes</taxon>
        <taxon>Streptosporangiales</taxon>
        <taxon>Thermomonosporaceae</taxon>
        <taxon>Actinomadura</taxon>
    </lineage>
</organism>
<dbReference type="SMART" id="SM00863">
    <property type="entry name" value="tRNA_SAD"/>
    <property type="match status" value="1"/>
</dbReference>
<reference evidence="13 14" key="1">
    <citation type="submission" date="2020-08" db="EMBL/GenBank/DDBJ databases">
        <title>Genomic Encyclopedia of Type Strains, Phase IV (KMG-IV): sequencing the most valuable type-strain genomes for metagenomic binning, comparative biology and taxonomic classification.</title>
        <authorList>
            <person name="Goeker M."/>
        </authorList>
    </citation>
    <scope>NUCLEOTIDE SEQUENCE [LARGE SCALE GENOMIC DNA]</scope>
    <source>
        <strain evidence="13 14">DSM 44197</strain>
    </source>
</reference>
<dbReference type="EC" id="6.1.1.7" evidence="11"/>
<dbReference type="GO" id="GO:0002161">
    <property type="term" value="F:aminoacyl-tRNA deacylase activity"/>
    <property type="evidence" value="ECO:0007669"/>
    <property type="project" value="TreeGrafter"/>
</dbReference>
<dbReference type="SUPFAM" id="SSF50447">
    <property type="entry name" value="Translation proteins"/>
    <property type="match status" value="1"/>
</dbReference>
<evidence type="ECO:0000313" key="13">
    <source>
        <dbReference type="EMBL" id="MBA8956386.1"/>
    </source>
</evidence>
<comment type="function">
    <text evidence="9 11">Catalyzes the attachment of alanine to tRNA(Ala) in a two-step reaction: alanine is first activated by ATP to form Ala-AMP and then transferred to the acceptor end of tRNA(Ala). Also edits incorrectly charged Ser-tRNA(Ala) and Gly-tRNA(Ala) via its editing domain.</text>
</comment>
<proteinExistence type="inferred from homology"/>
<dbReference type="HAMAP" id="MF_00036_B">
    <property type="entry name" value="Ala_tRNA_synth_B"/>
    <property type="match status" value="1"/>
</dbReference>
<evidence type="ECO:0000256" key="3">
    <source>
        <dbReference type="ARBA" id="ARBA00022598"/>
    </source>
</evidence>
<dbReference type="InterPro" id="IPR002318">
    <property type="entry name" value="Ala-tRNA-lgiase_IIc"/>
</dbReference>
<dbReference type="PROSITE" id="PS50860">
    <property type="entry name" value="AA_TRNA_LIGASE_II_ALA"/>
    <property type="match status" value="1"/>
</dbReference>
<dbReference type="GO" id="GO:0000049">
    <property type="term" value="F:tRNA binding"/>
    <property type="evidence" value="ECO:0007669"/>
    <property type="project" value="UniProtKB-KW"/>
</dbReference>
<dbReference type="GO" id="GO:0005829">
    <property type="term" value="C:cytosol"/>
    <property type="evidence" value="ECO:0007669"/>
    <property type="project" value="TreeGrafter"/>
</dbReference>
<comment type="domain">
    <text evidence="11">Consists of three domains; the N-terminal catalytic domain, the editing domain and the C-terminal C-Ala domain. The editing domain removes incorrectly charged amino acids, while the C-Ala domain, along with tRNA(Ala), serves as a bridge to cooperatively bring together the editing and aminoacylation centers thus stimulating deacylation of misacylated tRNAs.</text>
</comment>
<dbReference type="InterPro" id="IPR018165">
    <property type="entry name" value="Ala-tRNA-synth_IIc_core"/>
</dbReference>
<dbReference type="NCBIfam" id="TIGR00344">
    <property type="entry name" value="alaS"/>
    <property type="match status" value="1"/>
</dbReference>
<keyword evidence="5 11" id="KW-0067">ATP-binding</keyword>
<dbReference type="InterPro" id="IPR009000">
    <property type="entry name" value="Transl_B-barrel_sf"/>
</dbReference>
<dbReference type="Pfam" id="PF02272">
    <property type="entry name" value="DHHA1"/>
    <property type="match status" value="1"/>
</dbReference>
<dbReference type="GO" id="GO:0008270">
    <property type="term" value="F:zinc ion binding"/>
    <property type="evidence" value="ECO:0007669"/>
    <property type="project" value="UniProtKB-UniRule"/>
</dbReference>
<protein>
    <recommendedName>
        <fullName evidence="11">Alanine--tRNA ligase</fullName>
        <ecNumber evidence="11">6.1.1.7</ecNumber>
    </recommendedName>
    <alternativeName>
        <fullName evidence="11">Alanyl-tRNA synthetase</fullName>
        <shortName evidence="11">AlaRS</shortName>
    </alternativeName>
</protein>
<keyword evidence="2 11" id="KW-0820">tRNA-binding</keyword>
<name>A0A7W3LXX6_ACTNM</name>
<evidence type="ECO:0000256" key="1">
    <source>
        <dbReference type="ARBA" id="ARBA00008226"/>
    </source>
</evidence>
<evidence type="ECO:0000256" key="7">
    <source>
        <dbReference type="ARBA" id="ARBA00022917"/>
    </source>
</evidence>
<dbReference type="SUPFAM" id="SSF55681">
    <property type="entry name" value="Class II aaRS and biotin synthetases"/>
    <property type="match status" value="1"/>
</dbReference>
<dbReference type="InterPro" id="IPR018163">
    <property type="entry name" value="Thr/Ala-tRNA-synth_IIc_edit"/>
</dbReference>
<dbReference type="GO" id="GO:0005524">
    <property type="term" value="F:ATP binding"/>
    <property type="evidence" value="ECO:0007669"/>
    <property type="project" value="UniProtKB-UniRule"/>
</dbReference>
<evidence type="ECO:0000259" key="12">
    <source>
        <dbReference type="PROSITE" id="PS50860"/>
    </source>
</evidence>
<keyword evidence="11" id="KW-0862">Zinc</keyword>
<evidence type="ECO:0000256" key="9">
    <source>
        <dbReference type="ARBA" id="ARBA00024779"/>
    </source>
</evidence>
<keyword evidence="6 11" id="KW-0694">RNA-binding</keyword>
<dbReference type="SUPFAM" id="SSF55186">
    <property type="entry name" value="ThrRS/AlaRS common domain"/>
    <property type="match status" value="1"/>
</dbReference>
<dbReference type="CDD" id="cd00673">
    <property type="entry name" value="AlaRS_core"/>
    <property type="match status" value="1"/>
</dbReference>
<dbReference type="Pfam" id="PF01411">
    <property type="entry name" value="tRNA-synt_2c"/>
    <property type="match status" value="1"/>
</dbReference>
<dbReference type="SUPFAM" id="SSF101353">
    <property type="entry name" value="Putative anticodon-binding domain of alanyl-tRNA synthetase (AlaRS)"/>
    <property type="match status" value="1"/>
</dbReference>
<dbReference type="Proteomes" id="UP000572680">
    <property type="component" value="Unassembled WGS sequence"/>
</dbReference>
<dbReference type="FunFam" id="3.10.310.40:FF:000001">
    <property type="entry name" value="Alanine--tRNA ligase"/>
    <property type="match status" value="1"/>
</dbReference>
<evidence type="ECO:0000256" key="8">
    <source>
        <dbReference type="ARBA" id="ARBA00023146"/>
    </source>
</evidence>
<feature type="binding site" evidence="11">
    <location>
        <position position="573"/>
    </location>
    <ligand>
        <name>Zn(2+)</name>
        <dbReference type="ChEBI" id="CHEBI:29105"/>
    </ligand>
</feature>
<dbReference type="Gene3D" id="3.30.930.10">
    <property type="entry name" value="Bira Bifunctional Protein, Domain 2"/>
    <property type="match status" value="1"/>
</dbReference>
<dbReference type="GO" id="GO:0004813">
    <property type="term" value="F:alanine-tRNA ligase activity"/>
    <property type="evidence" value="ECO:0007669"/>
    <property type="project" value="UniProtKB-UniRule"/>
</dbReference>
<dbReference type="InterPro" id="IPR018164">
    <property type="entry name" value="Ala-tRNA-synth_IIc_N"/>
</dbReference>
<evidence type="ECO:0000256" key="2">
    <source>
        <dbReference type="ARBA" id="ARBA00022555"/>
    </source>
</evidence>
<dbReference type="Gene3D" id="3.30.54.20">
    <property type="match status" value="1"/>
</dbReference>
<dbReference type="RefSeq" id="WP_182848299.1">
    <property type="nucleotide sequence ID" value="NZ_JACJIA010000015.1"/>
</dbReference>
<keyword evidence="4 11" id="KW-0547">Nucleotide-binding</keyword>
<dbReference type="InterPro" id="IPR003156">
    <property type="entry name" value="DHHA1_dom"/>
</dbReference>
<feature type="binding site" evidence="11">
    <location>
        <position position="569"/>
    </location>
    <ligand>
        <name>Zn(2+)</name>
        <dbReference type="ChEBI" id="CHEBI:29105"/>
    </ligand>
</feature>
<keyword evidence="11" id="KW-0963">Cytoplasm</keyword>
<dbReference type="Pfam" id="PF07973">
    <property type="entry name" value="tRNA_SAD"/>
    <property type="match status" value="1"/>
</dbReference>
<evidence type="ECO:0000256" key="4">
    <source>
        <dbReference type="ARBA" id="ARBA00022741"/>
    </source>
</evidence>
<keyword evidence="11" id="KW-0479">Metal-binding</keyword>
<evidence type="ECO:0000256" key="5">
    <source>
        <dbReference type="ARBA" id="ARBA00022840"/>
    </source>
</evidence>
<dbReference type="InterPro" id="IPR018162">
    <property type="entry name" value="Ala-tRNA-ligase_IIc_anticod-bd"/>
</dbReference>
<feature type="binding site" evidence="11">
    <location>
        <position position="671"/>
    </location>
    <ligand>
        <name>Zn(2+)</name>
        <dbReference type="ChEBI" id="CHEBI:29105"/>
    </ligand>
</feature>
<dbReference type="Gene3D" id="3.30.980.10">
    <property type="entry name" value="Threonyl-trna Synthetase, Chain A, domain 2"/>
    <property type="match status" value="1"/>
</dbReference>
<evidence type="ECO:0000256" key="11">
    <source>
        <dbReference type="HAMAP-Rule" id="MF_00036"/>
    </source>
</evidence>
<feature type="binding site" evidence="11">
    <location>
        <position position="675"/>
    </location>
    <ligand>
        <name>Zn(2+)</name>
        <dbReference type="ChEBI" id="CHEBI:29105"/>
    </ligand>
</feature>
<keyword evidence="3 11" id="KW-0436">Ligase</keyword>
<dbReference type="InterPro" id="IPR050058">
    <property type="entry name" value="Ala-tRNA_ligase"/>
</dbReference>
<comment type="caution">
    <text evidence="13">The sequence shown here is derived from an EMBL/GenBank/DDBJ whole genome shotgun (WGS) entry which is preliminary data.</text>
</comment>
<dbReference type="PANTHER" id="PTHR11777">
    <property type="entry name" value="ALANYL-TRNA SYNTHETASE"/>
    <property type="match status" value="1"/>
</dbReference>
<accession>A0A7W3LXX6</accession>
<dbReference type="InterPro" id="IPR023033">
    <property type="entry name" value="Ala_tRNA_ligase_euk/bac"/>
</dbReference>
<dbReference type="PRINTS" id="PR00980">
    <property type="entry name" value="TRNASYNTHALA"/>
</dbReference>
<sequence length="886" mass="94148">MRSTEIRRTFFDFFAARGHRRVPSSPLVPSDPTLLLANAGMNQFKPYFLDGAEPAFRRAMSVQKCVRTSDIENVGRTTRHATFFEMLGNFSFGDYFKREAIAWAWELLTEGYGLDPGRLWVTVYLDDESERIWRSIGVPAARIQRLGMADNYWSMGVPGPCGPSTELCYDRGPAFGAEGGPAADDERYVELWNLVFMQNLRGEGPPKEGYPIVGELPKRNIDTGLGMDRLAAILQGVDTVCQTDLLAPVLETVQELAGRPFPGRDGSAGSVSFQVVTEHARSIAFLVADGVLPGNEGRGYVLRRLMRRALRHARLLGIDGPVLPPATGAVVAGLGADWPELTAHAALIEQVTAAEEESFDRTLRQGTRLLDGAIDRARGAGSPTLPGETAFELHDTYGFPLDLTLEAAHAAGLTVDEDRFGALLEEQRRRAKSHGRGRTAAALARLETYREISARSGLTDFVGYGTTEADGTVVALLAGGVPAARAGEGREVEVVLDRTPFYAEGGGQVGDSGTVTTRDGAVIEITGTRPGIDGLHVHTGRVGAGEVGVGEEVLARVDADRRAAVARSHSATHVLHAMLRRVLGGHVRQQGSLVEAGRLRFDFAHFPAVSDEELRLVSSLVNEALAADPEVRVWHASRAEAEAAGAIAMFGEKYGETVRIVDIGDVSRELCGGTHVGHGSAAGPVHLVGESSVGANLRRVEALTGLDALRHIDRERQLLDQLTAALGVPRDQALGTLTTRLDALADAERRLAGLRRAELEATAERLAATARGVGPGWLVATHAPGADRAELRALAQSVLARRGPGPAAVVLAARVDGKAALAATVSPELRERGVAARDLLTAAARAVGGGAGGRGAVADAGGREVEHLDRALTLAAEEAARTLTSA</sequence>
<comment type="similarity">
    <text evidence="1 11">Belongs to the class-II aminoacyl-tRNA synthetase family.</text>
</comment>
<evidence type="ECO:0000256" key="6">
    <source>
        <dbReference type="ARBA" id="ARBA00022884"/>
    </source>
</evidence>
<gene>
    <name evidence="11" type="primary">alaS</name>
    <name evidence="13" type="ORF">HNR61_008068</name>
</gene>
<evidence type="ECO:0000313" key="14">
    <source>
        <dbReference type="Proteomes" id="UP000572680"/>
    </source>
</evidence>
<comment type="catalytic activity">
    <reaction evidence="10 11">
        <text>tRNA(Ala) + L-alanine + ATP = L-alanyl-tRNA(Ala) + AMP + diphosphate</text>
        <dbReference type="Rhea" id="RHEA:12540"/>
        <dbReference type="Rhea" id="RHEA-COMP:9657"/>
        <dbReference type="Rhea" id="RHEA-COMP:9923"/>
        <dbReference type="ChEBI" id="CHEBI:30616"/>
        <dbReference type="ChEBI" id="CHEBI:33019"/>
        <dbReference type="ChEBI" id="CHEBI:57972"/>
        <dbReference type="ChEBI" id="CHEBI:78442"/>
        <dbReference type="ChEBI" id="CHEBI:78497"/>
        <dbReference type="ChEBI" id="CHEBI:456215"/>
        <dbReference type="EC" id="6.1.1.7"/>
    </reaction>
</comment>
<dbReference type="Gene3D" id="2.40.30.130">
    <property type="match status" value="1"/>
</dbReference>
<dbReference type="InterPro" id="IPR012947">
    <property type="entry name" value="tRNA_SAD"/>
</dbReference>
<dbReference type="AlphaFoldDB" id="A0A7W3LXX6"/>
<evidence type="ECO:0000256" key="10">
    <source>
        <dbReference type="ARBA" id="ARBA00048300"/>
    </source>
</evidence>
<keyword evidence="14" id="KW-1185">Reference proteome</keyword>
<dbReference type="FunFam" id="3.30.980.10:FF:000004">
    <property type="entry name" value="Alanine--tRNA ligase, cytoplasmic"/>
    <property type="match status" value="1"/>
</dbReference>
<dbReference type="PANTHER" id="PTHR11777:SF9">
    <property type="entry name" value="ALANINE--TRNA LIGASE, CYTOPLASMIC"/>
    <property type="match status" value="1"/>
</dbReference>
<keyword evidence="7 11" id="KW-0648">Protein biosynthesis</keyword>